<dbReference type="RefSeq" id="WP_106588599.1">
    <property type="nucleotide sequence ID" value="NZ_PYAV01000006.1"/>
</dbReference>
<evidence type="ECO:0000313" key="3">
    <source>
        <dbReference type="Proteomes" id="UP000242310"/>
    </source>
</evidence>
<comment type="caution">
    <text evidence="2">The sequence shown here is derived from an EMBL/GenBank/DDBJ whole genome shotgun (WGS) entry which is preliminary data.</text>
</comment>
<name>A0A2P8HIE2_9BACI</name>
<proteinExistence type="predicted"/>
<evidence type="ECO:0000256" key="1">
    <source>
        <dbReference type="SAM" id="Phobius"/>
    </source>
</evidence>
<dbReference type="PANTHER" id="PTHR36111">
    <property type="entry name" value="INNER MEMBRANE PROTEIN-RELATED"/>
    <property type="match status" value="1"/>
</dbReference>
<dbReference type="AlphaFoldDB" id="A0A2P8HIE2"/>
<reference evidence="2 3" key="1">
    <citation type="submission" date="2018-03" db="EMBL/GenBank/DDBJ databases">
        <title>Genomic Encyclopedia of Type Strains, Phase III (KMG-III): the genomes of soil and plant-associated and newly described type strains.</title>
        <authorList>
            <person name="Whitman W."/>
        </authorList>
    </citation>
    <scope>NUCLEOTIDE SEQUENCE [LARGE SCALE GENOMIC DNA]</scope>
    <source>
        <strain evidence="2 3">CGMCC 1.07653</strain>
    </source>
</reference>
<keyword evidence="3" id="KW-1185">Reference proteome</keyword>
<dbReference type="InterPro" id="IPR007563">
    <property type="entry name" value="DUF554"/>
</dbReference>
<organism evidence="2 3">
    <name type="scientific">Salsuginibacillus halophilus</name>
    <dbReference type="NCBI Taxonomy" id="517424"/>
    <lineage>
        <taxon>Bacteria</taxon>
        <taxon>Bacillati</taxon>
        <taxon>Bacillota</taxon>
        <taxon>Bacilli</taxon>
        <taxon>Bacillales</taxon>
        <taxon>Bacillaceae</taxon>
        <taxon>Salsuginibacillus</taxon>
    </lineage>
</organism>
<dbReference type="OrthoDB" id="9797976at2"/>
<evidence type="ECO:0000313" key="2">
    <source>
        <dbReference type="EMBL" id="PSL45930.1"/>
    </source>
</evidence>
<keyword evidence="1" id="KW-0812">Transmembrane</keyword>
<feature type="transmembrane region" description="Helical" evidence="1">
    <location>
        <begin position="99"/>
        <end position="121"/>
    </location>
</feature>
<gene>
    <name evidence="2" type="ORF">B0H94_106188</name>
</gene>
<feature type="transmembrane region" description="Helical" evidence="1">
    <location>
        <begin position="141"/>
        <end position="166"/>
    </location>
</feature>
<dbReference type="PANTHER" id="PTHR36111:SF2">
    <property type="entry name" value="INNER MEMBRANE PROTEIN"/>
    <property type="match status" value="1"/>
</dbReference>
<keyword evidence="1" id="KW-1133">Transmembrane helix</keyword>
<dbReference type="Pfam" id="PF04474">
    <property type="entry name" value="DUF554"/>
    <property type="match status" value="1"/>
</dbReference>
<evidence type="ECO:0008006" key="4">
    <source>
        <dbReference type="Google" id="ProtNLM"/>
    </source>
</evidence>
<protein>
    <recommendedName>
        <fullName evidence="4">Membrane protein YdfK</fullName>
    </recommendedName>
</protein>
<accession>A0A2P8HIE2</accession>
<dbReference type="Proteomes" id="UP000242310">
    <property type="component" value="Unassembled WGS sequence"/>
</dbReference>
<keyword evidence="1" id="KW-0472">Membrane</keyword>
<feature type="transmembrane region" description="Helical" evidence="1">
    <location>
        <begin position="6"/>
        <end position="23"/>
    </location>
</feature>
<sequence>MVLTGTLVNGAAIIAGALLGLCFRKIPERYKTTVMQALALCVIVLGADMALESQHFILVISSLVLGGWIGERLQLEERLNQAGAWLEKKTGAREGEPSVANAFVTATLVYVVGAMAVVGAMDSGLRLDHDILFTKSMLDGFTAIFFTSTLGIGVVFSAVPVVIYQGSIALLAGQIERVVPEVMLEQMITEVTAAGGIMILAIGLRIAGILHVRVANLLPALLLAALFVLGMDIFG</sequence>
<dbReference type="EMBL" id="PYAV01000006">
    <property type="protein sequence ID" value="PSL45930.1"/>
    <property type="molecule type" value="Genomic_DNA"/>
</dbReference>
<feature type="transmembrane region" description="Helical" evidence="1">
    <location>
        <begin position="214"/>
        <end position="234"/>
    </location>
</feature>